<dbReference type="Proteomes" id="UP000196086">
    <property type="component" value="Unassembled WGS sequence"/>
</dbReference>
<dbReference type="InterPro" id="IPR036282">
    <property type="entry name" value="Glutathione-S-Trfase_C_sf"/>
</dbReference>
<feature type="non-terminal residue" evidence="3">
    <location>
        <position position="1"/>
    </location>
</feature>
<name>A0A1Z5YQY6_9PROT</name>
<reference evidence="3 4" key="1">
    <citation type="submission" date="2014-06" db="EMBL/GenBank/DDBJ databases">
        <authorList>
            <person name="Ju J."/>
            <person name="Zhang J."/>
        </authorList>
    </citation>
    <scope>NUCLEOTIDE SEQUENCE [LARGE SCALE GENOMIC DNA]</scope>
    <source>
        <strain evidence="3 4">DsW_47</strain>
    </source>
</reference>
<evidence type="ECO:0000313" key="3">
    <source>
        <dbReference type="EMBL" id="OUI97525.1"/>
    </source>
</evidence>
<dbReference type="InterPro" id="IPR010987">
    <property type="entry name" value="Glutathione-S-Trfase_C-like"/>
</dbReference>
<evidence type="ECO:0000313" key="4">
    <source>
        <dbReference type="Proteomes" id="UP000196086"/>
    </source>
</evidence>
<accession>A0A1Z5YQY6</accession>
<sequence>IADIAIFPWYGGLVEGWLYGASDFLGVQAYPHVKAWADRLLARPAVQRGRRVNRITGPAEEQLPERHDASDFTARAQD</sequence>
<comment type="caution">
    <text evidence="3">The sequence shown here is derived from an EMBL/GenBank/DDBJ whole genome shotgun (WGS) entry which is preliminary data.</text>
</comment>
<evidence type="ECO:0000259" key="2">
    <source>
        <dbReference type="PROSITE" id="PS50405"/>
    </source>
</evidence>
<keyword evidence="3" id="KW-0808">Transferase</keyword>
<dbReference type="GO" id="GO:0016740">
    <property type="term" value="F:transferase activity"/>
    <property type="evidence" value="ECO:0007669"/>
    <property type="project" value="UniProtKB-KW"/>
</dbReference>
<feature type="domain" description="GST C-terminal" evidence="2">
    <location>
        <begin position="1"/>
        <end position="59"/>
    </location>
</feature>
<protein>
    <submittedName>
        <fullName evidence="3">S-transferase</fullName>
    </submittedName>
</protein>
<gene>
    <name evidence="3" type="ORF">HK14_02765</name>
</gene>
<dbReference type="EMBL" id="JOMQ01000149">
    <property type="protein sequence ID" value="OUI97525.1"/>
    <property type="molecule type" value="Genomic_DNA"/>
</dbReference>
<dbReference type="Gene3D" id="1.20.1050.10">
    <property type="match status" value="1"/>
</dbReference>
<evidence type="ECO:0000256" key="1">
    <source>
        <dbReference type="SAM" id="MobiDB-lite"/>
    </source>
</evidence>
<dbReference type="SUPFAM" id="SSF47616">
    <property type="entry name" value="GST C-terminal domain-like"/>
    <property type="match status" value="1"/>
</dbReference>
<dbReference type="PROSITE" id="PS50405">
    <property type="entry name" value="GST_CTER"/>
    <property type="match status" value="1"/>
</dbReference>
<proteinExistence type="predicted"/>
<dbReference type="AlphaFoldDB" id="A0A1Z5YQY6"/>
<feature type="region of interest" description="Disordered" evidence="1">
    <location>
        <begin position="53"/>
        <end position="78"/>
    </location>
</feature>
<organism evidence="3 4">
    <name type="scientific">Acetobacter cibinongensis</name>
    <dbReference type="NCBI Taxonomy" id="146475"/>
    <lineage>
        <taxon>Bacteria</taxon>
        <taxon>Pseudomonadati</taxon>
        <taxon>Pseudomonadota</taxon>
        <taxon>Alphaproteobacteria</taxon>
        <taxon>Acetobacterales</taxon>
        <taxon>Acetobacteraceae</taxon>
        <taxon>Acetobacter</taxon>
    </lineage>
</organism>